<reference evidence="2" key="1">
    <citation type="submission" date="2016-02" db="EMBL/GenBank/DDBJ databases">
        <title>Comparative genomics of biotechnologically important yeasts.</title>
        <authorList>
            <consortium name="DOE Joint Genome Institute"/>
            <person name="Riley R."/>
            <person name="Haridas S."/>
            <person name="Wolfe K.H."/>
            <person name="Lopes M.R."/>
            <person name="Hittinger C.T."/>
            <person name="Goker M."/>
            <person name="Salamov A."/>
            <person name="Wisecaver J."/>
            <person name="Long T.M."/>
            <person name="Aerts A.L."/>
            <person name="Barry K."/>
            <person name="Choi C."/>
            <person name="Clum A."/>
            <person name="Coughlan A.Y."/>
            <person name="Deshpande S."/>
            <person name="Douglass A.P."/>
            <person name="Hanson S.J."/>
            <person name="Klenk H.-P."/>
            <person name="Labutti K."/>
            <person name="Lapidus A."/>
            <person name="Lindquist E."/>
            <person name="Lipzen A."/>
            <person name="Meier-Kolthoff J.P."/>
            <person name="Ohm R.A."/>
            <person name="Otillar R.P."/>
            <person name="Pangilinan J."/>
            <person name="Peng Y."/>
            <person name="Rokas A."/>
            <person name="Rosa C.A."/>
            <person name="Scheuner C."/>
            <person name="Sibirny A.A."/>
            <person name="Slot J.C."/>
            <person name="Stielow J.B."/>
            <person name="Sun H."/>
            <person name="Kurtzman C.P."/>
            <person name="Blackwell M."/>
            <person name="Jeffries T.W."/>
            <person name="Grigoriev I.V."/>
        </authorList>
    </citation>
    <scope>NUCLEOTIDE SEQUENCE [LARGE SCALE GENOMIC DNA]</scope>
    <source>
        <strain evidence="2">NRRL Y-17796</strain>
    </source>
</reference>
<protein>
    <submittedName>
        <fullName evidence="1">Uncharacterized protein</fullName>
    </submittedName>
</protein>
<dbReference type="Proteomes" id="UP000095023">
    <property type="component" value="Unassembled WGS sequence"/>
</dbReference>
<proteinExistence type="predicted"/>
<keyword evidence="2" id="KW-1185">Reference proteome</keyword>
<gene>
    <name evidence="1" type="ORF">CANCADRAFT_123437</name>
</gene>
<sequence>MADETKTIIATYVNGDEKRTLEAVSTSIFEGVEALQENVNEFLTVRIETLEDETPSDEEEEVQL</sequence>
<name>A0A1E4TI15_9ASCO</name>
<dbReference type="EMBL" id="KV453842">
    <property type="protein sequence ID" value="ODV91395.1"/>
    <property type="molecule type" value="Genomic_DNA"/>
</dbReference>
<evidence type="ECO:0000313" key="1">
    <source>
        <dbReference type="EMBL" id="ODV91395.1"/>
    </source>
</evidence>
<dbReference type="AlphaFoldDB" id="A0A1E4TI15"/>
<accession>A0A1E4TI15</accession>
<organism evidence="1 2">
    <name type="scientific">Tortispora caseinolytica NRRL Y-17796</name>
    <dbReference type="NCBI Taxonomy" id="767744"/>
    <lineage>
        <taxon>Eukaryota</taxon>
        <taxon>Fungi</taxon>
        <taxon>Dikarya</taxon>
        <taxon>Ascomycota</taxon>
        <taxon>Saccharomycotina</taxon>
        <taxon>Trigonopsidomycetes</taxon>
        <taxon>Trigonopsidales</taxon>
        <taxon>Trigonopsidaceae</taxon>
        <taxon>Tortispora</taxon>
    </lineage>
</organism>
<evidence type="ECO:0000313" key="2">
    <source>
        <dbReference type="Proteomes" id="UP000095023"/>
    </source>
</evidence>